<dbReference type="AlphaFoldDB" id="A0A1M6HZ74"/>
<evidence type="ECO:0000313" key="2">
    <source>
        <dbReference type="Proteomes" id="UP000184292"/>
    </source>
</evidence>
<organism evidence="1 2">
    <name type="scientific">Wenxinia saemankumensis</name>
    <dbReference type="NCBI Taxonomy" id="1447782"/>
    <lineage>
        <taxon>Bacteria</taxon>
        <taxon>Pseudomonadati</taxon>
        <taxon>Pseudomonadota</taxon>
        <taxon>Alphaproteobacteria</taxon>
        <taxon>Rhodobacterales</taxon>
        <taxon>Roseobacteraceae</taxon>
        <taxon>Wenxinia</taxon>
    </lineage>
</organism>
<accession>A0A1M6HZ74</accession>
<dbReference type="EMBL" id="FQYO01000008">
    <property type="protein sequence ID" value="SHJ27482.1"/>
    <property type="molecule type" value="Genomic_DNA"/>
</dbReference>
<proteinExistence type="predicted"/>
<sequence length="333" mass="34879">MIESMGRRIDALRLDLRGLNVVTEAATGSYACTAVLAALAGARVDATARATRHGTFEDAARATLDLARAAGVADRITIGRRIAPETLAACDILTNSGHLRPITAATISLLPARAVIALMFEAWEFRATDLDLEACRARAIPVAAVNERHPDVGVFPFLGPLLAAMLRDAGLALSGARVALVCDNPFRPFLERGLIEAGARPRTVDRIDRVAGPPDAEAPDAVVVALDPARSPPLDETALRRLAAPAPGALLAQFWGDIDREAARRAWPGPVWPPAAPAPGHMAVLLSDLGHEPMVRLQAGGLRAAELVRCGAALPADGIAELLCAPPRSPAIA</sequence>
<dbReference type="RefSeq" id="WP_212590728.1">
    <property type="nucleotide sequence ID" value="NZ_FQYO01000008.1"/>
</dbReference>
<dbReference type="Proteomes" id="UP000184292">
    <property type="component" value="Unassembled WGS sequence"/>
</dbReference>
<evidence type="ECO:0000313" key="1">
    <source>
        <dbReference type="EMBL" id="SHJ27482.1"/>
    </source>
</evidence>
<keyword evidence="2" id="KW-1185">Reference proteome</keyword>
<reference evidence="1 2" key="1">
    <citation type="submission" date="2016-11" db="EMBL/GenBank/DDBJ databases">
        <authorList>
            <person name="Jaros S."/>
            <person name="Januszkiewicz K."/>
            <person name="Wedrychowicz H."/>
        </authorList>
    </citation>
    <scope>NUCLEOTIDE SEQUENCE [LARGE SCALE GENOMIC DNA]</scope>
    <source>
        <strain evidence="1 2">DSM 100565</strain>
    </source>
</reference>
<protein>
    <submittedName>
        <fullName evidence="1">Uncharacterized protein</fullName>
    </submittedName>
</protein>
<name>A0A1M6HZ74_9RHOB</name>
<dbReference type="STRING" id="1447782.SAMN05444417_3437"/>
<gene>
    <name evidence="1" type="ORF">SAMN05444417_3437</name>
</gene>